<dbReference type="InterPro" id="IPR035897">
    <property type="entry name" value="Toll_tir_struct_dom_sf"/>
</dbReference>
<sequence length="564" mass="60698">MQNVFISYRRDDSAAHARLINNELSQHFDVFMDVDDIGWGDDFAQVIDEHIARADVVVVVIGPHWTRLIEERARGDDWVRHEVKAALARRARDGIRVLPVLVGGAGLPNQPLPADIDALRRLDARELRDRALRDDMARLVEAVQGERFDDRERRGQRERRARRWAALLSPLLFLAAWLALFELLGLDTRMQALTLRAAHALPGDAPPAWSGGVVLLALDNEARAAVGLPLGAQWRDRIALVVGRVAGAGARTLALDLTFEEPGDPAKDAALERALAAAKARMPVVVAVQRLDVYGEPALLARLRPHAAWGVACLGQRQDMAYLMPLLLRRGEGTAAALWPSFSLAAFTGGVPLRSAAALDALGLSLPVARAGDDGTALLQGFSAETLAAQPPGCGAMRAGDFVVSQLLDGYAVPAWAAAPARVSLAGVLRGDASALQALRGRIVLLGVMSGDEDLHRTPAGTRYGVELLAAQVEGLLRGAAVRPLRPLPLWLMLLALAVAGAGVATLLRGTRRRWAWPAVAALGLVFGLGCVLWFRSEQQLVPPHYGWLALALGAGLARRMTRE</sequence>
<dbReference type="PROSITE" id="PS50104">
    <property type="entry name" value="TIR"/>
    <property type="match status" value="1"/>
</dbReference>
<dbReference type="InterPro" id="IPR000157">
    <property type="entry name" value="TIR_dom"/>
</dbReference>
<evidence type="ECO:0000256" key="1">
    <source>
        <dbReference type="SAM" id="Phobius"/>
    </source>
</evidence>
<dbReference type="Pfam" id="PF05226">
    <property type="entry name" value="CHASE2"/>
    <property type="match status" value="1"/>
</dbReference>
<evidence type="ECO:0000259" key="2">
    <source>
        <dbReference type="PROSITE" id="PS50104"/>
    </source>
</evidence>
<dbReference type="EMBL" id="JAXOJX010000029">
    <property type="protein sequence ID" value="MDZ5458391.1"/>
    <property type="molecule type" value="Genomic_DNA"/>
</dbReference>
<comment type="caution">
    <text evidence="3">The sequence shown here is derived from an EMBL/GenBank/DDBJ whole genome shotgun (WGS) entry which is preliminary data.</text>
</comment>
<dbReference type="Proteomes" id="UP001293718">
    <property type="component" value="Unassembled WGS sequence"/>
</dbReference>
<accession>A0ABU5IIL7</accession>
<dbReference type="InterPro" id="IPR007890">
    <property type="entry name" value="CHASE2"/>
</dbReference>
<protein>
    <submittedName>
        <fullName evidence="3">CHASE2 domain-containing protein</fullName>
    </submittedName>
</protein>
<feature type="transmembrane region" description="Helical" evidence="1">
    <location>
        <begin position="515"/>
        <end position="535"/>
    </location>
</feature>
<keyword evidence="4" id="KW-1185">Reference proteome</keyword>
<organism evidence="3 4">
    <name type="scientific">Azohydromonas lata</name>
    <dbReference type="NCBI Taxonomy" id="45677"/>
    <lineage>
        <taxon>Bacteria</taxon>
        <taxon>Pseudomonadati</taxon>
        <taxon>Pseudomonadota</taxon>
        <taxon>Betaproteobacteria</taxon>
        <taxon>Burkholderiales</taxon>
        <taxon>Sphaerotilaceae</taxon>
        <taxon>Azohydromonas</taxon>
    </lineage>
</organism>
<keyword evidence="1" id="KW-0472">Membrane</keyword>
<dbReference type="RefSeq" id="WP_322466474.1">
    <property type="nucleotide sequence ID" value="NZ_JAXOJX010000029.1"/>
</dbReference>
<dbReference type="Gene3D" id="3.40.50.10140">
    <property type="entry name" value="Toll/interleukin-1 receptor homology (TIR) domain"/>
    <property type="match status" value="1"/>
</dbReference>
<dbReference type="Pfam" id="PF13676">
    <property type="entry name" value="TIR_2"/>
    <property type="match status" value="1"/>
</dbReference>
<dbReference type="SMART" id="SM00255">
    <property type="entry name" value="TIR"/>
    <property type="match status" value="1"/>
</dbReference>
<dbReference type="SUPFAM" id="SSF52200">
    <property type="entry name" value="Toll/Interleukin receptor TIR domain"/>
    <property type="match status" value="1"/>
</dbReference>
<proteinExistence type="predicted"/>
<feature type="transmembrane region" description="Helical" evidence="1">
    <location>
        <begin position="541"/>
        <end position="558"/>
    </location>
</feature>
<evidence type="ECO:0000313" key="3">
    <source>
        <dbReference type="EMBL" id="MDZ5458391.1"/>
    </source>
</evidence>
<name>A0ABU5IIL7_9BURK</name>
<keyword evidence="1" id="KW-0812">Transmembrane</keyword>
<evidence type="ECO:0000313" key="4">
    <source>
        <dbReference type="Proteomes" id="UP001293718"/>
    </source>
</evidence>
<feature type="transmembrane region" description="Helical" evidence="1">
    <location>
        <begin position="488"/>
        <end position="508"/>
    </location>
</feature>
<reference evidence="3 4" key="1">
    <citation type="submission" date="2023-11" db="EMBL/GenBank/DDBJ databases">
        <title>Draft genome of Azohydromonas lata strain H1 (DSM1123), a polyhydroxyalkanoate producer.</title>
        <authorList>
            <person name="Traversa D."/>
            <person name="D'Addabbo P."/>
            <person name="Pazzani C."/>
            <person name="Manzari C."/>
            <person name="Chiara M."/>
            <person name="Scrascia M."/>
        </authorList>
    </citation>
    <scope>NUCLEOTIDE SEQUENCE [LARGE SCALE GENOMIC DNA]</scope>
    <source>
        <strain evidence="3 4">H1</strain>
    </source>
</reference>
<feature type="domain" description="TIR" evidence="2">
    <location>
        <begin position="1"/>
        <end position="171"/>
    </location>
</feature>
<dbReference type="SMART" id="SM01080">
    <property type="entry name" value="CHASE2"/>
    <property type="match status" value="1"/>
</dbReference>
<gene>
    <name evidence="3" type="ORF">SM757_17585</name>
</gene>
<feature type="transmembrane region" description="Helical" evidence="1">
    <location>
        <begin position="164"/>
        <end position="186"/>
    </location>
</feature>
<keyword evidence="1" id="KW-1133">Transmembrane helix</keyword>